<keyword evidence="2" id="KW-1185">Reference proteome</keyword>
<evidence type="ECO:0000313" key="1">
    <source>
        <dbReference type="EMBL" id="KAI3684536.1"/>
    </source>
</evidence>
<evidence type="ECO:0000313" key="2">
    <source>
        <dbReference type="Proteomes" id="UP001055879"/>
    </source>
</evidence>
<reference evidence="2" key="1">
    <citation type="journal article" date="2022" name="Mol. Ecol. Resour.">
        <title>The genomes of chicory, endive, great burdock and yacon provide insights into Asteraceae palaeo-polyploidization history and plant inulin production.</title>
        <authorList>
            <person name="Fan W."/>
            <person name="Wang S."/>
            <person name="Wang H."/>
            <person name="Wang A."/>
            <person name="Jiang F."/>
            <person name="Liu H."/>
            <person name="Zhao H."/>
            <person name="Xu D."/>
            <person name="Zhang Y."/>
        </authorList>
    </citation>
    <scope>NUCLEOTIDE SEQUENCE [LARGE SCALE GENOMIC DNA]</scope>
    <source>
        <strain evidence="2">cv. Niubang</strain>
    </source>
</reference>
<reference evidence="1 2" key="2">
    <citation type="journal article" date="2022" name="Mol. Ecol. Resour.">
        <title>The genomes of chicory, endive, great burdock and yacon provide insights into Asteraceae paleo-polyploidization history and plant inulin production.</title>
        <authorList>
            <person name="Fan W."/>
            <person name="Wang S."/>
            <person name="Wang H."/>
            <person name="Wang A."/>
            <person name="Jiang F."/>
            <person name="Liu H."/>
            <person name="Zhao H."/>
            <person name="Xu D."/>
            <person name="Zhang Y."/>
        </authorList>
    </citation>
    <scope>NUCLEOTIDE SEQUENCE [LARGE SCALE GENOMIC DNA]</scope>
    <source>
        <strain evidence="2">cv. Niubang</strain>
    </source>
</reference>
<name>A0ACB8YHH1_ARCLA</name>
<protein>
    <submittedName>
        <fullName evidence="1">Uncharacterized protein</fullName>
    </submittedName>
</protein>
<accession>A0ACB8YHH1</accession>
<organism evidence="1 2">
    <name type="scientific">Arctium lappa</name>
    <name type="common">Greater burdock</name>
    <name type="synonym">Lappa major</name>
    <dbReference type="NCBI Taxonomy" id="4217"/>
    <lineage>
        <taxon>Eukaryota</taxon>
        <taxon>Viridiplantae</taxon>
        <taxon>Streptophyta</taxon>
        <taxon>Embryophyta</taxon>
        <taxon>Tracheophyta</taxon>
        <taxon>Spermatophyta</taxon>
        <taxon>Magnoliopsida</taxon>
        <taxon>eudicotyledons</taxon>
        <taxon>Gunneridae</taxon>
        <taxon>Pentapetalae</taxon>
        <taxon>asterids</taxon>
        <taxon>campanulids</taxon>
        <taxon>Asterales</taxon>
        <taxon>Asteraceae</taxon>
        <taxon>Carduoideae</taxon>
        <taxon>Cardueae</taxon>
        <taxon>Arctiinae</taxon>
        <taxon>Arctium</taxon>
    </lineage>
</organism>
<gene>
    <name evidence="1" type="ORF">L6452_33760</name>
</gene>
<dbReference type="EMBL" id="CM042058">
    <property type="protein sequence ID" value="KAI3684536.1"/>
    <property type="molecule type" value="Genomic_DNA"/>
</dbReference>
<sequence length="191" mass="21399">MSSLVMGLSLRAWITVHVVVSSDDEPFPVLNFPRFKLTLVENKPVLYVSFGTMAEASLEQLREVAVGLEKSNVSFIWVLNLKQFELIGGATCDDVGNAVDGGATPDCSDGGRGDWDETAIMAMIARMVVEEIGMDCDYGHGRRWHMDVKLLHVIKLLKNTKSFFQLGISLFVTFNSDPFYFVARKWRKDNT</sequence>
<dbReference type="Proteomes" id="UP001055879">
    <property type="component" value="Linkage Group LG12"/>
</dbReference>
<proteinExistence type="predicted"/>
<comment type="caution">
    <text evidence="1">The sequence shown here is derived from an EMBL/GenBank/DDBJ whole genome shotgun (WGS) entry which is preliminary data.</text>
</comment>